<dbReference type="Proteomes" id="UP000045782">
    <property type="component" value="Unassembled WGS sequence"/>
</dbReference>
<dbReference type="GO" id="GO:0003700">
    <property type="term" value="F:DNA-binding transcription factor activity"/>
    <property type="evidence" value="ECO:0007669"/>
    <property type="project" value="TreeGrafter"/>
</dbReference>
<dbReference type="InterPro" id="IPR009057">
    <property type="entry name" value="Homeodomain-like_sf"/>
</dbReference>
<keyword evidence="1 2" id="KW-0238">DNA-binding</keyword>
<dbReference type="Pfam" id="PF00440">
    <property type="entry name" value="TetR_N"/>
    <property type="match status" value="1"/>
</dbReference>
<protein>
    <submittedName>
        <fullName evidence="5">Putative transcription regulator, TetR family</fullName>
    </submittedName>
</protein>
<name>A0A0U0ZST0_9MYCO</name>
<dbReference type="PROSITE" id="PS50977">
    <property type="entry name" value="HTH_TETR_2"/>
    <property type="match status" value="1"/>
</dbReference>
<dbReference type="EMBL" id="CSWP01000007">
    <property type="protein sequence ID" value="CPV63444.1"/>
    <property type="molecule type" value="Genomic_DNA"/>
</dbReference>
<reference evidence="5 6" key="1">
    <citation type="submission" date="2015-03" db="EMBL/GenBank/DDBJ databases">
        <authorList>
            <person name="Murphy D."/>
        </authorList>
    </citation>
    <scope>NUCLEOTIDE SEQUENCE [LARGE SCALE GENOMIC DNA]</scope>
    <source>
        <strain evidence="5 6">PAP088</strain>
    </source>
</reference>
<accession>A0A0U0ZST0</accession>
<dbReference type="GO" id="GO:0000976">
    <property type="term" value="F:transcription cis-regulatory region binding"/>
    <property type="evidence" value="ECO:0007669"/>
    <property type="project" value="TreeGrafter"/>
</dbReference>
<dbReference type="Gene3D" id="1.10.357.10">
    <property type="entry name" value="Tetracycline Repressor, domain 2"/>
    <property type="match status" value="1"/>
</dbReference>
<evidence type="ECO:0000313" key="6">
    <source>
        <dbReference type="Proteomes" id="UP000045782"/>
    </source>
</evidence>
<dbReference type="PRINTS" id="PR00455">
    <property type="entry name" value="HTHTETR"/>
</dbReference>
<dbReference type="RefSeq" id="WP_005064143.1">
    <property type="nucleotide sequence ID" value="NZ_AP022621.1"/>
</dbReference>
<dbReference type="InterPro" id="IPR050109">
    <property type="entry name" value="HTH-type_TetR-like_transc_reg"/>
</dbReference>
<evidence type="ECO:0000256" key="3">
    <source>
        <dbReference type="SAM" id="MobiDB-lite"/>
    </source>
</evidence>
<dbReference type="AlphaFoldDB" id="A0A0U0ZST0"/>
<dbReference type="SUPFAM" id="SSF46689">
    <property type="entry name" value="Homeodomain-like"/>
    <property type="match status" value="1"/>
</dbReference>
<evidence type="ECO:0000256" key="2">
    <source>
        <dbReference type="PROSITE-ProRule" id="PRU00335"/>
    </source>
</evidence>
<dbReference type="PANTHER" id="PTHR30055">
    <property type="entry name" value="HTH-TYPE TRANSCRIPTIONAL REGULATOR RUTR"/>
    <property type="match status" value="1"/>
</dbReference>
<dbReference type="InterPro" id="IPR041583">
    <property type="entry name" value="TetR_C_31"/>
</dbReference>
<evidence type="ECO:0000259" key="4">
    <source>
        <dbReference type="PROSITE" id="PS50977"/>
    </source>
</evidence>
<organism evidence="5 6">
    <name type="scientific">Mycobacteroides abscessus</name>
    <dbReference type="NCBI Taxonomy" id="36809"/>
    <lineage>
        <taxon>Bacteria</taxon>
        <taxon>Bacillati</taxon>
        <taxon>Actinomycetota</taxon>
        <taxon>Actinomycetes</taxon>
        <taxon>Mycobacteriales</taxon>
        <taxon>Mycobacteriaceae</taxon>
        <taxon>Mycobacteroides</taxon>
    </lineage>
</organism>
<feature type="domain" description="HTH tetR-type" evidence="4">
    <location>
        <begin position="26"/>
        <end position="86"/>
    </location>
</feature>
<gene>
    <name evidence="5" type="ORF">ERS075579_03588</name>
</gene>
<dbReference type="InterPro" id="IPR001647">
    <property type="entry name" value="HTH_TetR"/>
</dbReference>
<evidence type="ECO:0000313" key="5">
    <source>
        <dbReference type="EMBL" id="CPV63444.1"/>
    </source>
</evidence>
<evidence type="ECO:0000256" key="1">
    <source>
        <dbReference type="ARBA" id="ARBA00023125"/>
    </source>
</evidence>
<dbReference type="Pfam" id="PF17940">
    <property type="entry name" value="TetR_C_31"/>
    <property type="match status" value="1"/>
</dbReference>
<proteinExistence type="predicted"/>
<sequence>MTVRQRAEVFPDGNAAHRPQATPKGERRRRALISAAADLLRDNGIDAVRHRAVAQRAGLPLASTTYYFSSLEDLIARAVEHAGTHELEQIQERLSLVQYRRRGAAATAEAVVELLFGTPGFGGGEQLVSRYERELACSRHPELREVQQRLREQRDDAVAQVVRRSGRSIDNDHVAVLISTVDGAMVGALTEAAASPTATATEMLVDVIDVLAPLEAEQLAESVPADEHRGRRAWI</sequence>
<feature type="DNA-binding region" description="H-T-H motif" evidence="2">
    <location>
        <begin position="49"/>
        <end position="68"/>
    </location>
</feature>
<feature type="region of interest" description="Disordered" evidence="3">
    <location>
        <begin position="1"/>
        <end position="28"/>
    </location>
</feature>
<dbReference type="PANTHER" id="PTHR30055:SF231">
    <property type="entry name" value="TRANSCRIPTIONAL REGULATORY PROTEIN (PROBABLY DEOR-FAMILY)-RELATED"/>
    <property type="match status" value="1"/>
</dbReference>